<proteinExistence type="predicted"/>
<dbReference type="Pfam" id="PF21112">
    <property type="entry name" value="CsgH"/>
    <property type="match status" value="1"/>
</dbReference>
<keyword evidence="4" id="KW-1185">Reference proteome</keyword>
<accession>A0ABV3WXM7</accession>
<dbReference type="RefSeq" id="WP_368804373.1">
    <property type="nucleotide sequence ID" value="NZ_JAZHFV010000006.1"/>
</dbReference>
<dbReference type="InterPro" id="IPR048632">
    <property type="entry name" value="CsgH-like"/>
</dbReference>
<evidence type="ECO:0000256" key="1">
    <source>
        <dbReference type="SAM" id="SignalP"/>
    </source>
</evidence>
<evidence type="ECO:0000313" key="3">
    <source>
        <dbReference type="EMBL" id="MEX4009456.1"/>
    </source>
</evidence>
<dbReference type="Gene3D" id="2.60.40.2420">
    <property type="match status" value="1"/>
</dbReference>
<dbReference type="InterPro" id="IPR047726">
    <property type="entry name" value="CsgH_dom"/>
</dbReference>
<feature type="chain" id="PRO_5047104995" evidence="1">
    <location>
        <begin position="27"/>
        <end position="126"/>
    </location>
</feature>
<dbReference type="NCBIfam" id="NF041112">
    <property type="entry name" value="chap_CsgH_alph"/>
    <property type="match status" value="1"/>
</dbReference>
<reference evidence="3 4" key="1">
    <citation type="submission" date="2024-01" db="EMBL/GenBank/DDBJ databases">
        <title>New evidence supports the origin of RcGTA from prophage.</title>
        <authorList>
            <person name="Xu Y."/>
            <person name="Liu B."/>
            <person name="Chen F."/>
        </authorList>
    </citation>
    <scope>NUCLEOTIDE SEQUENCE [LARGE SCALE GENOMIC DNA]</scope>
    <source>
        <strain evidence="3 4">CBW1107-2</strain>
    </source>
</reference>
<feature type="domain" description="CsgH-like" evidence="2">
    <location>
        <begin position="35"/>
        <end position="118"/>
    </location>
</feature>
<sequence>MTIGRKHLPILALGVAATIGAGFAAAGNGQASGPLSCEIVATPSGGMTAIEGVAHSNAALTGNYRLRVSGPGTNISQGGPFDAAAGRPATLGSVMLGGSGGSYDVRLEVEAGGTTVSCSERIGSWL</sequence>
<keyword evidence="1" id="KW-0732">Signal</keyword>
<dbReference type="InterPro" id="IPR053722">
    <property type="entry name" value="Curli_assembly_CsgC/AgfC"/>
</dbReference>
<feature type="signal peptide" evidence="1">
    <location>
        <begin position="1"/>
        <end position="26"/>
    </location>
</feature>
<gene>
    <name evidence="3" type="primary">csgH</name>
    <name evidence="3" type="ORF">V1479_19255</name>
</gene>
<evidence type="ECO:0000313" key="4">
    <source>
        <dbReference type="Proteomes" id="UP001559025"/>
    </source>
</evidence>
<evidence type="ECO:0000259" key="2">
    <source>
        <dbReference type="Pfam" id="PF21112"/>
    </source>
</evidence>
<dbReference type="Proteomes" id="UP001559025">
    <property type="component" value="Unassembled WGS sequence"/>
</dbReference>
<name>A0ABV3WXM7_9HYPH</name>
<dbReference type="EMBL" id="JAZHFV010000006">
    <property type="protein sequence ID" value="MEX4009456.1"/>
    <property type="molecule type" value="Genomic_DNA"/>
</dbReference>
<comment type="caution">
    <text evidence="3">The sequence shown here is derived from an EMBL/GenBank/DDBJ whole genome shotgun (WGS) entry which is preliminary data.</text>
</comment>
<organism evidence="3 4">
    <name type="scientific">Neoaquamicrobium sediminum</name>
    <dbReference type="NCBI Taxonomy" id="1849104"/>
    <lineage>
        <taxon>Bacteria</taxon>
        <taxon>Pseudomonadati</taxon>
        <taxon>Pseudomonadota</taxon>
        <taxon>Alphaproteobacteria</taxon>
        <taxon>Hyphomicrobiales</taxon>
        <taxon>Phyllobacteriaceae</taxon>
        <taxon>Neoaquamicrobium</taxon>
    </lineage>
</organism>
<protein>
    <submittedName>
        <fullName evidence="3">Curli-like amyloid fiber formation chaperone CsgH</fullName>
    </submittedName>
</protein>